<keyword evidence="3" id="KW-1185">Reference proteome</keyword>
<dbReference type="InterPro" id="IPR046347">
    <property type="entry name" value="bZIP_sf"/>
</dbReference>
<dbReference type="VEuPathDB" id="FungiDB:TSTA_006150"/>
<dbReference type="GO" id="GO:0003700">
    <property type="term" value="F:DNA-binding transcription factor activity"/>
    <property type="evidence" value="ECO:0007669"/>
    <property type="project" value="InterPro"/>
</dbReference>
<dbReference type="PANTHER" id="PTHR40618">
    <property type="entry name" value="B-ZIP TRANSCRIPTION FACTOR (EUROFUNG)-RELATED"/>
    <property type="match status" value="1"/>
</dbReference>
<evidence type="ECO:0000313" key="3">
    <source>
        <dbReference type="Proteomes" id="UP000001745"/>
    </source>
</evidence>
<dbReference type="Gene3D" id="1.20.5.170">
    <property type="match status" value="1"/>
</dbReference>
<feature type="region of interest" description="Disordered" evidence="1">
    <location>
        <begin position="39"/>
        <end position="89"/>
    </location>
</feature>
<protein>
    <recommendedName>
        <fullName evidence="4">BZIP transcription factor</fullName>
    </recommendedName>
</protein>
<feature type="region of interest" description="Disordered" evidence="1">
    <location>
        <begin position="350"/>
        <end position="371"/>
    </location>
</feature>
<dbReference type="RefSeq" id="XP_002488240.1">
    <property type="nucleotide sequence ID" value="XM_002488195.1"/>
</dbReference>
<evidence type="ECO:0000313" key="2">
    <source>
        <dbReference type="EMBL" id="EED12586.1"/>
    </source>
</evidence>
<name>B8MTX2_TALSN</name>
<feature type="compositionally biased region" description="Basic and acidic residues" evidence="1">
    <location>
        <begin position="78"/>
        <end position="89"/>
    </location>
</feature>
<feature type="region of interest" description="Disordered" evidence="1">
    <location>
        <begin position="174"/>
        <end position="196"/>
    </location>
</feature>
<dbReference type="GeneID" id="8105300"/>
<evidence type="ECO:0008006" key="4">
    <source>
        <dbReference type="Google" id="ProtNLM"/>
    </source>
</evidence>
<dbReference type="PANTHER" id="PTHR40618:SF1">
    <property type="entry name" value="B-ZIP TRANSCRIPTION FACTOR (EUROFUNG)"/>
    <property type="match status" value="1"/>
</dbReference>
<dbReference type="eggNOG" id="ENOG502S6P7">
    <property type="taxonomic scope" value="Eukaryota"/>
</dbReference>
<dbReference type="OrthoDB" id="545169at2759"/>
<organism evidence="2 3">
    <name type="scientific">Talaromyces stipitatus (strain ATCC 10500 / CBS 375.48 / QM 6759 / NRRL 1006)</name>
    <name type="common">Penicillium stipitatum</name>
    <dbReference type="NCBI Taxonomy" id="441959"/>
    <lineage>
        <taxon>Eukaryota</taxon>
        <taxon>Fungi</taxon>
        <taxon>Dikarya</taxon>
        <taxon>Ascomycota</taxon>
        <taxon>Pezizomycotina</taxon>
        <taxon>Eurotiomycetes</taxon>
        <taxon>Eurotiomycetidae</taxon>
        <taxon>Eurotiales</taxon>
        <taxon>Trichocomaceae</taxon>
        <taxon>Talaromyces</taxon>
        <taxon>Talaromyces sect. Talaromyces</taxon>
    </lineage>
</organism>
<reference evidence="3" key="1">
    <citation type="journal article" date="2015" name="Genome Announc.">
        <title>Genome sequence of the AIDS-associated pathogen Penicillium marneffei (ATCC18224) and its near taxonomic relative Talaromyces stipitatus (ATCC10500).</title>
        <authorList>
            <person name="Nierman W.C."/>
            <person name="Fedorova-Abrams N.D."/>
            <person name="Andrianopoulos A."/>
        </authorList>
    </citation>
    <scope>NUCLEOTIDE SEQUENCE [LARGE SCALE GENOMIC DNA]</scope>
    <source>
        <strain evidence="3">ATCC 10500 / CBS 375.48 / QM 6759 / NRRL 1006</strain>
    </source>
</reference>
<dbReference type="InParanoid" id="B8MTX2"/>
<accession>B8MTX2</accession>
<dbReference type="CDD" id="cd14688">
    <property type="entry name" value="bZIP_YAP"/>
    <property type="match status" value="1"/>
</dbReference>
<dbReference type="Proteomes" id="UP000001745">
    <property type="component" value="Unassembled WGS sequence"/>
</dbReference>
<evidence type="ECO:0000256" key="1">
    <source>
        <dbReference type="SAM" id="MobiDB-lite"/>
    </source>
</evidence>
<dbReference type="EMBL" id="EQ962660">
    <property type="protein sequence ID" value="EED12586.1"/>
    <property type="molecule type" value="Genomic_DNA"/>
</dbReference>
<dbReference type="PhylomeDB" id="B8MTX2"/>
<dbReference type="SUPFAM" id="SSF57959">
    <property type="entry name" value="Leucine zipper domain"/>
    <property type="match status" value="1"/>
</dbReference>
<sequence>MSLSPIDIISSSSYPIPERFERGRIDSNILYGGLTLVQNEDTTRPSTPKAKSKRDTNKQGTSKSNDTKVSKRKRGRPRVLDKDENAAERRRTQIRLAQRAYRSRKEATISSLSQRLSVLDAAIREMNVSVGNFRNVLVGSGLLLQQTPVTYGFQKLLQKSDALMKLAKESSDYATANGSPVDESASNHSSLGEGGDALLMKQSPQISEDLEEFNFLLYGANDNASSMDVGSLFQGYDLDTVNQQQPPTTQTDDPGMQMISSYSTTESYPNSTSWLQHNIMPTPLTYSHNESSLARRLARQCAEYGYRLLTDPNTDPKDILYTYRFSLSFRSKQALTERFWNAITSATLTPNAVSSSSSSSNSSANTSYSTTPRYTLGNAGMHYSRLLPGNQTPPTATTNLYPFSKFIGPWPFHQGALSHDCTTLEEIVAARGMGGEWFDSNDVEGYIREKGIHVNTHASFVTLPESSVNLLEHLNENENERRGDLIDPSLKSVTLSSQDVSKDTKTKKKRQSTVIFDVDMFLKELISRGVCLADKAGYRKEDVEECFRISCYSVA</sequence>
<dbReference type="OMA" id="AGTHYAW"/>
<dbReference type="HOGENOM" id="CLU_013452_0_0_1"/>
<dbReference type="AlphaFoldDB" id="B8MTX2"/>
<feature type="compositionally biased region" description="Low complexity" evidence="1">
    <location>
        <begin position="354"/>
        <end position="371"/>
    </location>
</feature>
<gene>
    <name evidence="2" type="ORF">TSTA_006150</name>
</gene>
<proteinExistence type="predicted"/>
<feature type="compositionally biased region" description="Polar residues" evidence="1">
    <location>
        <begin position="174"/>
        <end position="190"/>
    </location>
</feature>